<keyword evidence="7" id="KW-0808">Transferase</keyword>
<dbReference type="InterPro" id="IPR013848">
    <property type="entry name" value="Methylthiotransferase_N"/>
</dbReference>
<proteinExistence type="predicted"/>
<dbReference type="Pfam" id="PF00919">
    <property type="entry name" value="UPF0004"/>
    <property type="match status" value="1"/>
</dbReference>
<evidence type="ECO:0000256" key="1">
    <source>
        <dbReference type="ARBA" id="ARBA00022485"/>
    </source>
</evidence>
<accession>T1CUA1</accession>
<evidence type="ECO:0000259" key="6">
    <source>
        <dbReference type="PROSITE" id="PS51449"/>
    </source>
</evidence>
<feature type="domain" description="MTTase N-terminal" evidence="6">
    <location>
        <begin position="1"/>
        <end position="97"/>
    </location>
</feature>
<evidence type="ECO:0000256" key="3">
    <source>
        <dbReference type="ARBA" id="ARBA00022723"/>
    </source>
</evidence>
<evidence type="ECO:0000256" key="5">
    <source>
        <dbReference type="ARBA" id="ARBA00023014"/>
    </source>
</evidence>
<reference evidence="7" key="2">
    <citation type="journal article" date="2014" name="ISME J.">
        <title>Microbial stratification in low pH oxic and suboxic macroscopic growths along an acid mine drainage.</title>
        <authorList>
            <person name="Mendez-Garcia C."/>
            <person name="Mesa V."/>
            <person name="Sprenger R.R."/>
            <person name="Richter M."/>
            <person name="Diez M.S."/>
            <person name="Solano J."/>
            <person name="Bargiela R."/>
            <person name="Golyshina O.V."/>
            <person name="Manteca A."/>
            <person name="Ramos J.L."/>
            <person name="Gallego J.R."/>
            <person name="Llorente I."/>
            <person name="Martins Dos Santos V.A."/>
            <person name="Jensen O.N."/>
            <person name="Pelaez A.I."/>
            <person name="Sanchez J."/>
            <person name="Ferrer M."/>
        </authorList>
    </citation>
    <scope>NUCLEOTIDE SEQUENCE</scope>
</reference>
<dbReference type="GO" id="GO:0005829">
    <property type="term" value="C:cytosol"/>
    <property type="evidence" value="ECO:0007669"/>
    <property type="project" value="TreeGrafter"/>
</dbReference>
<keyword evidence="5" id="KW-0411">Iron-sulfur</keyword>
<dbReference type="PANTHER" id="PTHR43020">
    <property type="entry name" value="CDK5 REGULATORY SUBUNIT-ASSOCIATED PROTEIN 1"/>
    <property type="match status" value="1"/>
</dbReference>
<dbReference type="PROSITE" id="PS51449">
    <property type="entry name" value="MTTASE_N"/>
    <property type="match status" value="1"/>
</dbReference>
<comment type="caution">
    <text evidence="7">The sequence shown here is derived from an EMBL/GenBank/DDBJ whole genome shotgun (WGS) entry which is preliminary data.</text>
</comment>
<dbReference type="PANTHER" id="PTHR43020:SF2">
    <property type="entry name" value="MITOCHONDRIAL TRNA METHYLTHIOTRANSFERASE CDK5RAP1"/>
    <property type="match status" value="1"/>
</dbReference>
<dbReference type="InterPro" id="IPR038135">
    <property type="entry name" value="Methylthiotransferase_N_sf"/>
</dbReference>
<protein>
    <submittedName>
        <fullName evidence="7">Protein containing Uncharacterized protein family UPF0004</fullName>
        <ecNumber evidence="7">2.-.-.-</ecNumber>
    </submittedName>
</protein>
<dbReference type="GO" id="GO:0046872">
    <property type="term" value="F:metal ion binding"/>
    <property type="evidence" value="ECO:0007669"/>
    <property type="project" value="UniProtKB-KW"/>
</dbReference>
<dbReference type="FunFam" id="3.40.50.12160:FF:000003">
    <property type="entry name" value="CDK5 regulatory subunit-associated protein 1"/>
    <property type="match status" value="1"/>
</dbReference>
<name>T1CUA1_9ZZZZ</name>
<evidence type="ECO:0000256" key="2">
    <source>
        <dbReference type="ARBA" id="ARBA00022691"/>
    </source>
</evidence>
<keyword evidence="2" id="KW-0949">S-adenosyl-L-methionine</keyword>
<gene>
    <name evidence="7" type="ORF">B1A_05448</name>
</gene>
<keyword evidence="3" id="KW-0479">Metal-binding</keyword>
<dbReference type="EC" id="2.-.-.-" evidence="7"/>
<keyword evidence="1" id="KW-0004">4Fe-4S</keyword>
<sequence>MNENDSEILLAYLEELGYESTESAQDADVVLLNTCCVRESAEDRARGRLGELKQMKLERPDLFIGVTGCMTQQPGVAQDLGRRFPHVNLIMGTHNLN</sequence>
<feature type="non-terminal residue" evidence="7">
    <location>
        <position position="97"/>
    </location>
</feature>
<keyword evidence="4" id="KW-0408">Iron</keyword>
<dbReference type="GO" id="GO:0035597">
    <property type="term" value="F:tRNA-2-methylthio-N(6)-dimethylallyladenosine(37) synthase activity"/>
    <property type="evidence" value="ECO:0007669"/>
    <property type="project" value="TreeGrafter"/>
</dbReference>
<reference evidence="7" key="1">
    <citation type="submission" date="2013-08" db="EMBL/GenBank/DDBJ databases">
        <authorList>
            <person name="Mendez C."/>
            <person name="Richter M."/>
            <person name="Ferrer M."/>
            <person name="Sanchez J."/>
        </authorList>
    </citation>
    <scope>NUCLEOTIDE SEQUENCE</scope>
</reference>
<dbReference type="GO" id="GO:0051539">
    <property type="term" value="F:4 iron, 4 sulfur cluster binding"/>
    <property type="evidence" value="ECO:0007669"/>
    <property type="project" value="UniProtKB-KW"/>
</dbReference>
<dbReference type="AlphaFoldDB" id="T1CUA1"/>
<evidence type="ECO:0000256" key="4">
    <source>
        <dbReference type="ARBA" id="ARBA00023004"/>
    </source>
</evidence>
<organism evidence="7">
    <name type="scientific">mine drainage metagenome</name>
    <dbReference type="NCBI Taxonomy" id="410659"/>
    <lineage>
        <taxon>unclassified sequences</taxon>
        <taxon>metagenomes</taxon>
        <taxon>ecological metagenomes</taxon>
    </lineage>
</organism>
<dbReference type="Gene3D" id="3.40.50.12160">
    <property type="entry name" value="Methylthiotransferase, N-terminal domain"/>
    <property type="match status" value="1"/>
</dbReference>
<evidence type="ECO:0000313" key="7">
    <source>
        <dbReference type="EMBL" id="EQD72449.1"/>
    </source>
</evidence>
<dbReference type="EMBL" id="AUZX01003971">
    <property type="protein sequence ID" value="EQD72449.1"/>
    <property type="molecule type" value="Genomic_DNA"/>
</dbReference>